<dbReference type="RefSeq" id="WP_319613888.1">
    <property type="nucleotide sequence ID" value="NZ_JAWXYB010000018.1"/>
</dbReference>
<accession>A0AAW9DQX9</accession>
<protein>
    <submittedName>
        <fullName evidence="1">Glycosyltransferase family 2 protein</fullName>
        <ecNumber evidence="1">2.4.-.-</ecNumber>
    </submittedName>
</protein>
<gene>
    <name evidence="1" type="ORF">SIL87_09335</name>
</gene>
<evidence type="ECO:0000313" key="1">
    <source>
        <dbReference type="EMBL" id="MDX5930964.1"/>
    </source>
</evidence>
<keyword evidence="1" id="KW-0808">Transferase</keyword>
<dbReference type="EMBL" id="JAWXYB010000018">
    <property type="protein sequence ID" value="MDX5930964.1"/>
    <property type="molecule type" value="Genomic_DNA"/>
</dbReference>
<dbReference type="AlphaFoldDB" id="A0AAW9DQX9"/>
<dbReference type="InterPro" id="IPR029044">
    <property type="entry name" value="Nucleotide-diphossugar_trans"/>
</dbReference>
<keyword evidence="2" id="KW-1185">Reference proteome</keyword>
<name>A0AAW9DQX9_ACIAO</name>
<dbReference type="EC" id="2.4.-.-" evidence="1"/>
<organism evidence="1 2">
    <name type="scientific">Acidiphilium acidophilum</name>
    <name type="common">Thiobacillus acidophilus</name>
    <dbReference type="NCBI Taxonomy" id="76588"/>
    <lineage>
        <taxon>Bacteria</taxon>
        <taxon>Pseudomonadati</taxon>
        <taxon>Pseudomonadota</taxon>
        <taxon>Alphaproteobacteria</taxon>
        <taxon>Acetobacterales</taxon>
        <taxon>Acidocellaceae</taxon>
        <taxon>Acidiphilium</taxon>
    </lineage>
</organism>
<reference evidence="1 2" key="1">
    <citation type="submission" date="2023-11" db="EMBL/GenBank/DDBJ databases">
        <title>MicrobeMod: A computational toolkit for identifying prokaryotic methylation and restriction-modification with nanopore sequencing.</title>
        <authorList>
            <person name="Crits-Christoph A."/>
            <person name="Kang S.C."/>
            <person name="Lee H."/>
            <person name="Ostrov N."/>
        </authorList>
    </citation>
    <scope>NUCLEOTIDE SEQUENCE [LARGE SCALE GENOMIC DNA]</scope>
    <source>
        <strain evidence="1 2">DSMZ 700</strain>
    </source>
</reference>
<dbReference type="SUPFAM" id="SSF53448">
    <property type="entry name" value="Nucleotide-diphospho-sugar transferases"/>
    <property type="match status" value="1"/>
</dbReference>
<proteinExistence type="predicted"/>
<comment type="caution">
    <text evidence="1">The sequence shown here is derived from an EMBL/GenBank/DDBJ whole genome shotgun (WGS) entry which is preliminary data.</text>
</comment>
<dbReference type="Pfam" id="PF13704">
    <property type="entry name" value="Glyco_tranf_2_4"/>
    <property type="match status" value="1"/>
</dbReference>
<keyword evidence="1" id="KW-0328">Glycosyltransferase</keyword>
<evidence type="ECO:0000313" key="2">
    <source>
        <dbReference type="Proteomes" id="UP001279553"/>
    </source>
</evidence>
<sequence length="285" mass="32728">MKPLAIICKFYNEAGYLPIWLAHYRRQVGLENCYLLDHGSDDGSQGETGGANVVRLLRSPQDDNHHLDLIRRFARSLLGRYRYVLHVDIDELVVADPAHYPDLAHYAAACRHDVVSMIGLELQHVEEEPGLDPHRPVLAQRRYVWFDSAMCKPALTNRRLDWSPGFHCMPDAAPFDDLYLFHLRYADRDIGLRRLQRSRAQPWSHPDQARHQRMGDADWLALLAGFGDASRIGETRAERHDPVVAAHLERVTASRAGRESQDYRIDLGIHSAELWRVPERFAALF</sequence>
<dbReference type="Proteomes" id="UP001279553">
    <property type="component" value="Unassembled WGS sequence"/>
</dbReference>
<dbReference type="GO" id="GO:0016757">
    <property type="term" value="F:glycosyltransferase activity"/>
    <property type="evidence" value="ECO:0007669"/>
    <property type="project" value="UniProtKB-KW"/>
</dbReference>